<dbReference type="OrthoDB" id="6443301at2"/>
<gene>
    <name evidence="2" type="ORF">SAMN05421680_110124</name>
    <name evidence="1" type="ORF">Xmau_00768</name>
</gene>
<reference evidence="3" key="2">
    <citation type="submission" date="2016-10" db="EMBL/GenBank/DDBJ databases">
        <authorList>
            <person name="Varghese N."/>
            <person name="Submissions S."/>
        </authorList>
    </citation>
    <scope>NUCLEOTIDE SEQUENCE [LARGE SCALE GENOMIC DNA]</scope>
    <source>
        <strain evidence="3">DSM 17908</strain>
    </source>
</reference>
<keyword evidence="4" id="KW-1185">Reference proteome</keyword>
<reference evidence="2" key="1">
    <citation type="submission" date="2016-10" db="EMBL/GenBank/DDBJ databases">
        <authorList>
            <person name="de Groot N.N."/>
        </authorList>
    </citation>
    <scope>NUCLEOTIDE SEQUENCE [LARGE SCALE GENOMIC DNA]</scope>
    <source>
        <strain evidence="2">DSM 17908</strain>
    </source>
</reference>
<dbReference type="EMBL" id="FORG01000010">
    <property type="protein sequence ID" value="SFJ51753.1"/>
    <property type="molecule type" value="Genomic_DNA"/>
</dbReference>
<sequence>MKNIDIMLAVKAEDIMADYGKLSKDLNKPVLIHPSLLYKNYIRVLPDDDKIVSVDDELNLTIKADIGDLIRWSVTTLDIGSQYSASVVNIAPMRMVRMDDLSPLISPPVVNDVMKFVPTVDMRNITNVDVQSIKDYFWVAKVNDLPTVDRMRIMYYTCVVGVYREMNLLGYIAIEPGIVLDTRIIL</sequence>
<organism evidence="2 3">
    <name type="scientific">Xenorhabdus mauleonii</name>
    <dbReference type="NCBI Taxonomy" id="351675"/>
    <lineage>
        <taxon>Bacteria</taxon>
        <taxon>Pseudomonadati</taxon>
        <taxon>Pseudomonadota</taxon>
        <taxon>Gammaproteobacteria</taxon>
        <taxon>Enterobacterales</taxon>
        <taxon>Morganellaceae</taxon>
        <taxon>Xenorhabdus</taxon>
    </lineage>
</organism>
<dbReference type="InterPro" id="IPR021087">
    <property type="entry name" value="Uncharacterised_PixA/AidA"/>
</dbReference>
<evidence type="ECO:0000313" key="3">
    <source>
        <dbReference type="Proteomes" id="UP000198919"/>
    </source>
</evidence>
<dbReference type="EMBL" id="NITY01000001">
    <property type="protein sequence ID" value="PHM46358.1"/>
    <property type="molecule type" value="Genomic_DNA"/>
</dbReference>
<proteinExistence type="predicted"/>
<evidence type="ECO:0000313" key="4">
    <source>
        <dbReference type="Proteomes" id="UP000224607"/>
    </source>
</evidence>
<reference evidence="1 4" key="3">
    <citation type="journal article" date="2017" name="Nat. Microbiol.">
        <title>Natural product diversity associated with the nematode symbionts Photorhabdus and Xenorhabdus.</title>
        <authorList>
            <person name="Tobias N.J."/>
            <person name="Wolff H."/>
            <person name="Djahanschiri B."/>
            <person name="Grundmann F."/>
            <person name="Kronenwerth M."/>
            <person name="Shi Y.M."/>
            <person name="Simonyi S."/>
            <person name="Grun P."/>
            <person name="Shapiro-Ilan D."/>
            <person name="Pidot S.J."/>
            <person name="Stinear T.P."/>
            <person name="Ebersberger I."/>
            <person name="Bode H.B."/>
        </authorList>
    </citation>
    <scope>NUCLEOTIDE SEQUENCE [LARGE SCALE GENOMIC DNA]</scope>
    <source>
        <strain evidence="1 4">DSM 17908</strain>
    </source>
</reference>
<evidence type="ECO:0000313" key="2">
    <source>
        <dbReference type="EMBL" id="SFJ51753.1"/>
    </source>
</evidence>
<dbReference type="Proteomes" id="UP000198919">
    <property type="component" value="Unassembled WGS sequence"/>
</dbReference>
<accession>A0A1I3RYT7</accession>
<dbReference type="AlphaFoldDB" id="A0A1I3RYT7"/>
<name>A0A1I3RYT7_9GAMM</name>
<dbReference type="Proteomes" id="UP000224607">
    <property type="component" value="Unassembled WGS sequence"/>
</dbReference>
<dbReference type="Pfam" id="PF12306">
    <property type="entry name" value="PixA"/>
    <property type="match status" value="1"/>
</dbReference>
<evidence type="ECO:0000313" key="1">
    <source>
        <dbReference type="EMBL" id="PHM46358.1"/>
    </source>
</evidence>
<dbReference type="InterPro" id="IPR038712">
    <property type="entry name" value="PixA-like_sf"/>
</dbReference>
<dbReference type="RefSeq" id="WP_092511112.1">
    <property type="nucleotide sequence ID" value="NZ_CAWNQB010000001.1"/>
</dbReference>
<dbReference type="Gene3D" id="2.60.40.3910">
    <property type="entry name" value="Inclusion body protein"/>
    <property type="match status" value="1"/>
</dbReference>
<protein>
    <submittedName>
        <fullName evidence="1 2">Inclusion body protein</fullName>
    </submittedName>
</protein>